<dbReference type="OrthoDB" id="5863171at2759"/>
<sequence>MSRKVNRSSSQDVVEVNRTYPKGPVLSGPKTQMLPDLSASTQEILARVQAESGSSITDEAPILADDLMESTKSTEKSVPPGPLAKNAAQFQRPRMVSGIFDKSKLKSAFASALIPKPKIGPSQPSNDSASQLSAVAGISTGKSSTVRSEKPSRSGTELSKVCASPMKSDESTIEVLPSTTESAQGDMDTAGVLSKPKPNIEKPETPKPKMRMSHTYVLPSGEIVNSGKGLGRGRPGIKRGPRKQKSMSSQTPSEAKPISRKRKRTSVESDLEQRSPSPLHSTSDSGDEITPQATQTRSGRHTQRPPAFVPPESPSHKKPRLSEPASSNAGKLPIKRKVYKGKEQSALCEHCLRGYGPLKNAIVFCDGCNRCWHQRCHSPMIPRKLVLDPNSEWFCTECTAIKQKSNKVVPAPQTERPPARVEEPTPTPLPSAESSKKDYFNSLSKEHLVDLLMQASILAPHLPLWQFPPAPSPPQPSNAPTPNPASSTKEDAYPTPKNEVSDLEDDYDEHEDEHAKLYPRPGSGVQLPPESEDLHMLLEGPESRTFSHALREGIVGTGSGRVA</sequence>
<evidence type="ECO:0000259" key="6">
    <source>
        <dbReference type="PROSITE" id="PS50016"/>
    </source>
</evidence>
<feature type="compositionally biased region" description="Basic and acidic residues" evidence="5">
    <location>
        <begin position="198"/>
        <end position="207"/>
    </location>
</feature>
<feature type="region of interest" description="Disordered" evidence="5">
    <location>
        <begin position="408"/>
        <end position="436"/>
    </location>
</feature>
<evidence type="ECO:0000313" key="7">
    <source>
        <dbReference type="EMBL" id="KAF7506137.1"/>
    </source>
</evidence>
<keyword evidence="1" id="KW-0479">Metal-binding</keyword>
<keyword evidence="2 4" id="KW-0863">Zinc-finger</keyword>
<reference evidence="7" key="1">
    <citation type="submission" date="2020-02" db="EMBL/GenBank/DDBJ databases">
        <authorList>
            <person name="Palmer J.M."/>
        </authorList>
    </citation>
    <scope>NUCLEOTIDE SEQUENCE</scope>
    <source>
        <strain evidence="7">EPUS1.4</strain>
        <tissue evidence="7">Thallus</tissue>
    </source>
</reference>
<evidence type="ECO:0000256" key="5">
    <source>
        <dbReference type="SAM" id="MobiDB-lite"/>
    </source>
</evidence>
<feature type="compositionally biased region" description="Pro residues" evidence="5">
    <location>
        <begin position="468"/>
        <end position="483"/>
    </location>
</feature>
<gene>
    <name evidence="7" type="ORF">GJ744_012201</name>
</gene>
<evidence type="ECO:0000313" key="8">
    <source>
        <dbReference type="Proteomes" id="UP000606974"/>
    </source>
</evidence>
<feature type="compositionally biased region" description="Basic residues" evidence="5">
    <location>
        <begin position="235"/>
        <end position="245"/>
    </location>
</feature>
<feature type="region of interest" description="Disordered" evidence="5">
    <location>
        <begin position="1"/>
        <end position="34"/>
    </location>
</feature>
<dbReference type="CDD" id="cd15502">
    <property type="entry name" value="PHD_Phf1p_Phf2p_like"/>
    <property type="match status" value="1"/>
</dbReference>
<dbReference type="InterPro" id="IPR001965">
    <property type="entry name" value="Znf_PHD"/>
</dbReference>
<dbReference type="Gene3D" id="3.30.40.10">
    <property type="entry name" value="Zinc/RING finger domain, C3HC4 (zinc finger)"/>
    <property type="match status" value="1"/>
</dbReference>
<dbReference type="InterPro" id="IPR019786">
    <property type="entry name" value="Zinc_finger_PHD-type_CS"/>
</dbReference>
<protein>
    <recommendedName>
        <fullName evidence="6">PHD-type domain-containing protein</fullName>
    </recommendedName>
</protein>
<evidence type="ECO:0000256" key="3">
    <source>
        <dbReference type="ARBA" id="ARBA00022833"/>
    </source>
</evidence>
<dbReference type="GO" id="GO:0008270">
    <property type="term" value="F:zinc ion binding"/>
    <property type="evidence" value="ECO:0007669"/>
    <property type="project" value="UniProtKB-KW"/>
</dbReference>
<dbReference type="EMBL" id="JAACFV010000093">
    <property type="protein sequence ID" value="KAF7506137.1"/>
    <property type="molecule type" value="Genomic_DNA"/>
</dbReference>
<keyword evidence="8" id="KW-1185">Reference proteome</keyword>
<dbReference type="Pfam" id="PF00628">
    <property type="entry name" value="PHD"/>
    <property type="match status" value="1"/>
</dbReference>
<dbReference type="InterPro" id="IPR011011">
    <property type="entry name" value="Znf_FYVE_PHD"/>
</dbReference>
<dbReference type="SMART" id="SM00249">
    <property type="entry name" value="PHD"/>
    <property type="match status" value="1"/>
</dbReference>
<dbReference type="InterPro" id="IPR019787">
    <property type="entry name" value="Znf_PHD-finger"/>
</dbReference>
<feature type="region of interest" description="Disordered" evidence="5">
    <location>
        <begin position="116"/>
        <end position="337"/>
    </location>
</feature>
<name>A0A8H7AFJ2_9EURO</name>
<feature type="compositionally biased region" description="Polar residues" evidence="5">
    <location>
        <begin position="274"/>
        <end position="284"/>
    </location>
</feature>
<feature type="region of interest" description="Disordered" evidence="5">
    <location>
        <begin position="69"/>
        <end position="89"/>
    </location>
</feature>
<feature type="domain" description="PHD-type" evidence="6">
    <location>
        <begin position="345"/>
        <end position="401"/>
    </location>
</feature>
<dbReference type="PROSITE" id="PS01359">
    <property type="entry name" value="ZF_PHD_1"/>
    <property type="match status" value="1"/>
</dbReference>
<comment type="caution">
    <text evidence="7">The sequence shown here is derived from an EMBL/GenBank/DDBJ whole genome shotgun (WGS) entry which is preliminary data.</text>
</comment>
<dbReference type="Proteomes" id="UP000606974">
    <property type="component" value="Unassembled WGS sequence"/>
</dbReference>
<dbReference type="InterPro" id="IPR013083">
    <property type="entry name" value="Znf_RING/FYVE/PHD"/>
</dbReference>
<evidence type="ECO:0000256" key="2">
    <source>
        <dbReference type="ARBA" id="ARBA00022771"/>
    </source>
</evidence>
<keyword evidence="3" id="KW-0862">Zinc</keyword>
<organism evidence="7 8">
    <name type="scientific">Endocarpon pusillum</name>
    <dbReference type="NCBI Taxonomy" id="364733"/>
    <lineage>
        <taxon>Eukaryota</taxon>
        <taxon>Fungi</taxon>
        <taxon>Dikarya</taxon>
        <taxon>Ascomycota</taxon>
        <taxon>Pezizomycotina</taxon>
        <taxon>Eurotiomycetes</taxon>
        <taxon>Chaetothyriomycetidae</taxon>
        <taxon>Verrucariales</taxon>
        <taxon>Verrucariaceae</taxon>
        <taxon>Endocarpon</taxon>
    </lineage>
</organism>
<feature type="region of interest" description="Disordered" evidence="5">
    <location>
        <begin position="468"/>
        <end position="563"/>
    </location>
</feature>
<evidence type="ECO:0000256" key="4">
    <source>
        <dbReference type="PROSITE-ProRule" id="PRU00146"/>
    </source>
</evidence>
<accession>A0A8H7AFJ2</accession>
<evidence type="ECO:0000256" key="1">
    <source>
        <dbReference type="ARBA" id="ARBA00022723"/>
    </source>
</evidence>
<feature type="compositionally biased region" description="Polar residues" evidence="5">
    <location>
        <begin position="122"/>
        <end position="133"/>
    </location>
</feature>
<proteinExistence type="predicted"/>
<dbReference type="PROSITE" id="PS50016">
    <property type="entry name" value="ZF_PHD_2"/>
    <property type="match status" value="1"/>
</dbReference>
<dbReference type="SUPFAM" id="SSF57903">
    <property type="entry name" value="FYVE/PHD zinc finger"/>
    <property type="match status" value="1"/>
</dbReference>
<dbReference type="AlphaFoldDB" id="A0A8H7AFJ2"/>
<feature type="compositionally biased region" description="Acidic residues" evidence="5">
    <location>
        <begin position="501"/>
        <end position="511"/>
    </location>
</feature>